<dbReference type="PANTHER" id="PTHR20992">
    <property type="entry name" value="AT15442P-RELATED"/>
    <property type="match status" value="1"/>
</dbReference>
<sequence length="632" mass="70327">MIYYLYGRDSREFVSKFRDLDITKDVEFVEFEIGSVFPAIDLGSSSHIVVSGNIEEIKLIFDLAHKNSISVGLVPLPTQSRLAKIYSLPITPMEALSLAMEPCEKSIDLLYCNDRLVVDDIRIGNTSAIKEFEFYYPKQSFLKRVKLFLSAIVKKGALRHHKFTIKTAKNDTHTISALGMIALGYNNFSPISKILKDKLSAIDGQHTLLILSPISLWQYFIASPVSLFIHRYRGDKTPSFWGYIKSSKMEISSSVPLKVVIDDHQTISTPIALETRCDSLRVSVGDGFWEEQNIPKGSKSSIKLTNMPKDSERIEYLSKGLPLFSHASTEQYATLFSNLRDEGSINATFVTLLMLATMIATFGLFINSSSVIIGAMLLAPLMQPIVSLSMGVLRQDVKLFKNSIITVALGISITLATAMVIAHLIPIRELTNEMSSRISPTLLDMFVAIVSGIAAAYAKNDEKISSSLAGVAIAVALVPPLAVSGIGLGWGEWSMFFQSLLLFTTNLIGIVLAGAITFMVLGYAPIKVAKRGIVAWSIIATLITIPLYHSFEAMRDRSNIQKNLSDLKFYIDEKPIYLSRVEYRKGISKDEVRCEVILNEKLTKTERDYLKKIISKVVGRPTNIIVTFRYQL</sequence>
<proteinExistence type="predicted"/>
<feature type="transmembrane region" description="Helical" evidence="1">
    <location>
        <begin position="470"/>
        <end position="490"/>
    </location>
</feature>
<accession>A0A1W1BR85</accession>
<name>A0A1W1BR85_9ZZZZ</name>
<evidence type="ECO:0000313" key="2">
    <source>
        <dbReference type="EMBL" id="SFV56036.1"/>
    </source>
</evidence>
<feature type="transmembrane region" description="Helical" evidence="1">
    <location>
        <begin position="533"/>
        <end position="551"/>
    </location>
</feature>
<dbReference type="AlphaFoldDB" id="A0A1W1BR85"/>
<organism evidence="2">
    <name type="scientific">hydrothermal vent metagenome</name>
    <dbReference type="NCBI Taxonomy" id="652676"/>
    <lineage>
        <taxon>unclassified sequences</taxon>
        <taxon>metagenomes</taxon>
        <taxon>ecological metagenomes</taxon>
    </lineage>
</organism>
<gene>
    <name evidence="2" type="ORF">MNB_SV-6-1641</name>
</gene>
<feature type="transmembrane region" description="Helical" evidence="1">
    <location>
        <begin position="438"/>
        <end position="458"/>
    </location>
</feature>
<dbReference type="EMBL" id="FPHC01000039">
    <property type="protein sequence ID" value="SFV56036.1"/>
    <property type="molecule type" value="Genomic_DNA"/>
</dbReference>
<dbReference type="InterPro" id="IPR005240">
    <property type="entry name" value="DUF389"/>
</dbReference>
<feature type="transmembrane region" description="Helical" evidence="1">
    <location>
        <begin position="372"/>
        <end position="393"/>
    </location>
</feature>
<dbReference type="InterPro" id="IPR016064">
    <property type="entry name" value="NAD/diacylglycerol_kinase_sf"/>
</dbReference>
<feature type="transmembrane region" description="Helical" evidence="1">
    <location>
        <begin position="345"/>
        <end position="366"/>
    </location>
</feature>
<dbReference type="NCBIfam" id="TIGR00341">
    <property type="entry name" value="TIGR00341 family protein"/>
    <property type="match status" value="1"/>
</dbReference>
<dbReference type="PANTHER" id="PTHR20992:SF9">
    <property type="entry name" value="AT15442P-RELATED"/>
    <property type="match status" value="1"/>
</dbReference>
<keyword evidence="1" id="KW-0812">Transmembrane</keyword>
<keyword evidence="1" id="KW-0472">Membrane</keyword>
<dbReference type="Pfam" id="PF04087">
    <property type="entry name" value="DUF389"/>
    <property type="match status" value="1"/>
</dbReference>
<keyword evidence="1" id="KW-1133">Transmembrane helix</keyword>
<reference evidence="2" key="1">
    <citation type="submission" date="2016-10" db="EMBL/GenBank/DDBJ databases">
        <authorList>
            <person name="de Groot N.N."/>
        </authorList>
    </citation>
    <scope>NUCLEOTIDE SEQUENCE</scope>
</reference>
<evidence type="ECO:0000256" key="1">
    <source>
        <dbReference type="SAM" id="Phobius"/>
    </source>
</evidence>
<dbReference type="SUPFAM" id="SSF111331">
    <property type="entry name" value="NAD kinase/diacylglycerol kinase-like"/>
    <property type="match status" value="1"/>
</dbReference>
<protein>
    <submittedName>
        <fullName evidence="2">Putative integral membrane protein</fullName>
    </submittedName>
</protein>
<feature type="transmembrane region" description="Helical" evidence="1">
    <location>
        <begin position="405"/>
        <end position="426"/>
    </location>
</feature>
<feature type="transmembrane region" description="Helical" evidence="1">
    <location>
        <begin position="496"/>
        <end position="521"/>
    </location>
</feature>